<evidence type="ECO:0000313" key="9">
    <source>
        <dbReference type="Proteomes" id="UP000239724"/>
    </source>
</evidence>
<dbReference type="Proteomes" id="UP000239724">
    <property type="component" value="Unassembled WGS sequence"/>
</dbReference>
<keyword evidence="3 6" id="KW-0812">Transmembrane</keyword>
<dbReference type="AlphaFoldDB" id="A0A2S6NKH5"/>
<evidence type="ECO:0000256" key="4">
    <source>
        <dbReference type="ARBA" id="ARBA00022989"/>
    </source>
</evidence>
<evidence type="ECO:0000256" key="3">
    <source>
        <dbReference type="ARBA" id="ARBA00022692"/>
    </source>
</evidence>
<keyword evidence="9" id="KW-1185">Reference proteome</keyword>
<protein>
    <recommendedName>
        <fullName evidence="7">Single Cache domain-containing protein</fullName>
    </recommendedName>
</protein>
<dbReference type="GO" id="GO:0005886">
    <property type="term" value="C:plasma membrane"/>
    <property type="evidence" value="ECO:0007669"/>
    <property type="project" value="UniProtKB-SubCell"/>
</dbReference>
<keyword evidence="4 6" id="KW-1133">Transmembrane helix</keyword>
<sequence length="175" mass="18896">MLIHCRLISKACDSEVRMTSARPRLMPAIRSISHSLHLATASAVLAVAALLTLIYTVESGRLEDARVTTLRSMVESAAGVATAYDKAEQAGQMTRQEAQQAAMTAISAMRYSGAEYIYILDRQNRMVMTPANPELIGKDVSSLKDTTGKLFILAIANLVHARGSGVVDYSRPQVG</sequence>
<reference evidence="8 9" key="1">
    <citation type="journal article" date="2018" name="Arch. Microbiol.">
        <title>New insights into the metabolic potential of the phototrophic purple bacterium Rhodopila globiformis DSM 161(T) from its draft genome sequence and evidence for a vanadium-dependent nitrogenase.</title>
        <authorList>
            <person name="Imhoff J.F."/>
            <person name="Rahn T."/>
            <person name="Kunzel S."/>
            <person name="Neulinger S.C."/>
        </authorList>
    </citation>
    <scope>NUCLEOTIDE SEQUENCE [LARGE SCALE GENOMIC DNA]</scope>
    <source>
        <strain evidence="8 9">DSM 161</strain>
    </source>
</reference>
<dbReference type="EMBL" id="NHRY01000072">
    <property type="protein sequence ID" value="PPQ35513.1"/>
    <property type="molecule type" value="Genomic_DNA"/>
</dbReference>
<comment type="subcellular location">
    <subcellularLocation>
        <location evidence="1">Cell membrane</location>
        <topology evidence="1">Multi-pass membrane protein</topology>
    </subcellularLocation>
</comment>
<proteinExistence type="predicted"/>
<dbReference type="SMART" id="SM01049">
    <property type="entry name" value="Cache_2"/>
    <property type="match status" value="1"/>
</dbReference>
<evidence type="ECO:0000256" key="5">
    <source>
        <dbReference type="ARBA" id="ARBA00023136"/>
    </source>
</evidence>
<feature type="domain" description="Single Cache" evidence="7">
    <location>
        <begin position="59"/>
        <end position="153"/>
    </location>
</feature>
<name>A0A2S6NKH5_RHOGL</name>
<comment type="caution">
    <text evidence="8">The sequence shown here is derived from an EMBL/GenBank/DDBJ whole genome shotgun (WGS) entry which is preliminary data.</text>
</comment>
<organism evidence="8 9">
    <name type="scientific">Rhodopila globiformis</name>
    <name type="common">Rhodopseudomonas globiformis</name>
    <dbReference type="NCBI Taxonomy" id="1071"/>
    <lineage>
        <taxon>Bacteria</taxon>
        <taxon>Pseudomonadati</taxon>
        <taxon>Pseudomonadota</taxon>
        <taxon>Alphaproteobacteria</taxon>
        <taxon>Acetobacterales</taxon>
        <taxon>Acetobacteraceae</taxon>
        <taxon>Rhodopila</taxon>
    </lineage>
</organism>
<evidence type="ECO:0000256" key="2">
    <source>
        <dbReference type="ARBA" id="ARBA00022475"/>
    </source>
</evidence>
<gene>
    <name evidence="8" type="ORF">CCS01_07475</name>
</gene>
<evidence type="ECO:0000313" key="8">
    <source>
        <dbReference type="EMBL" id="PPQ35513.1"/>
    </source>
</evidence>
<dbReference type="InterPro" id="IPR033480">
    <property type="entry name" value="sCache_2"/>
</dbReference>
<keyword evidence="2" id="KW-1003">Cell membrane</keyword>
<feature type="transmembrane region" description="Helical" evidence="6">
    <location>
        <begin position="36"/>
        <end position="57"/>
    </location>
</feature>
<evidence type="ECO:0000256" key="6">
    <source>
        <dbReference type="SAM" id="Phobius"/>
    </source>
</evidence>
<evidence type="ECO:0000259" key="7">
    <source>
        <dbReference type="SMART" id="SM01049"/>
    </source>
</evidence>
<keyword evidence="5 6" id="KW-0472">Membrane</keyword>
<evidence type="ECO:0000256" key="1">
    <source>
        <dbReference type="ARBA" id="ARBA00004651"/>
    </source>
</evidence>
<accession>A0A2S6NKH5</accession>
<dbReference type="Gene3D" id="3.30.450.20">
    <property type="entry name" value="PAS domain"/>
    <property type="match status" value="1"/>
</dbReference>
<dbReference type="Pfam" id="PF17200">
    <property type="entry name" value="sCache_2"/>
    <property type="match status" value="1"/>
</dbReference>